<evidence type="ECO:0000313" key="6">
    <source>
        <dbReference type="EMBL" id="KAK0141074.1"/>
    </source>
</evidence>
<evidence type="ECO:0000256" key="2">
    <source>
        <dbReference type="ARBA" id="ARBA00004496"/>
    </source>
</evidence>
<proteinExistence type="predicted"/>
<dbReference type="GO" id="GO:0001917">
    <property type="term" value="C:photoreceptor inner segment"/>
    <property type="evidence" value="ECO:0007669"/>
    <property type="project" value="UniProtKB-SubCell"/>
</dbReference>
<evidence type="ECO:0000256" key="4">
    <source>
        <dbReference type="ARBA" id="ARBA00024819"/>
    </source>
</evidence>
<dbReference type="InterPro" id="IPR029239">
    <property type="entry name" value="CFAP418"/>
</dbReference>
<keyword evidence="7" id="KW-1185">Reference proteome</keyword>
<gene>
    <name evidence="6" type="ORF">N1851_021926</name>
</gene>
<dbReference type="AlphaFoldDB" id="A0AA47MIV3"/>
<name>A0AA47MIV3_MERPO</name>
<comment type="subcellular location">
    <subcellularLocation>
        <location evidence="2">Cytoplasm</location>
    </subcellularLocation>
    <subcellularLocation>
        <location evidence="1">Photoreceptor inner segment</location>
    </subcellularLocation>
</comment>
<dbReference type="Proteomes" id="UP001174136">
    <property type="component" value="Unassembled WGS sequence"/>
</dbReference>
<keyword evidence="3" id="KW-0963">Cytoplasm</keyword>
<accession>A0AA47MIV3</accession>
<evidence type="ECO:0000256" key="3">
    <source>
        <dbReference type="ARBA" id="ARBA00022490"/>
    </source>
</evidence>
<organism evidence="6 7">
    <name type="scientific">Merluccius polli</name>
    <name type="common">Benguela hake</name>
    <name type="synonym">Merluccius cadenati</name>
    <dbReference type="NCBI Taxonomy" id="89951"/>
    <lineage>
        <taxon>Eukaryota</taxon>
        <taxon>Metazoa</taxon>
        <taxon>Chordata</taxon>
        <taxon>Craniata</taxon>
        <taxon>Vertebrata</taxon>
        <taxon>Euteleostomi</taxon>
        <taxon>Actinopterygii</taxon>
        <taxon>Neopterygii</taxon>
        <taxon>Teleostei</taxon>
        <taxon>Neoteleostei</taxon>
        <taxon>Acanthomorphata</taxon>
        <taxon>Zeiogadaria</taxon>
        <taxon>Gadariae</taxon>
        <taxon>Gadiformes</taxon>
        <taxon>Gadoidei</taxon>
        <taxon>Merlucciidae</taxon>
        <taxon>Merluccius</taxon>
    </lineage>
</organism>
<dbReference type="EMBL" id="JAOPHQ010003985">
    <property type="protein sequence ID" value="KAK0141074.1"/>
    <property type="molecule type" value="Genomic_DNA"/>
</dbReference>
<dbReference type="PANTHER" id="PTHR33958:SF1">
    <property type="entry name" value="CILIA- AND FLAGELLA-ASSOCIATED PROTEIN 418"/>
    <property type="match status" value="1"/>
</dbReference>
<reference evidence="6" key="1">
    <citation type="journal article" date="2023" name="Front. Mar. Sci.">
        <title>A new Merluccius polli reference genome to investigate the effects of global change in West African waters.</title>
        <authorList>
            <person name="Mateo J.L."/>
            <person name="Blanco-Fernandez C."/>
            <person name="Garcia-Vazquez E."/>
            <person name="Machado-Schiaffino G."/>
        </authorList>
    </citation>
    <scope>NUCLEOTIDE SEQUENCE</scope>
    <source>
        <strain evidence="6">C29</strain>
        <tissue evidence="6">Fin</tissue>
    </source>
</reference>
<comment type="caution">
    <text evidence="6">The sequence shown here is derived from an EMBL/GenBank/DDBJ whole genome shotgun (WGS) entry which is preliminary data.</text>
</comment>
<dbReference type="Pfam" id="PF14996">
    <property type="entry name" value="RMP"/>
    <property type="match status" value="1"/>
</dbReference>
<evidence type="ECO:0000256" key="1">
    <source>
        <dbReference type="ARBA" id="ARBA00004437"/>
    </source>
</evidence>
<protein>
    <recommendedName>
        <fullName evidence="5">Cilia- and flagella-associated protein 418</fullName>
    </recommendedName>
</protein>
<dbReference type="PANTHER" id="PTHR33958">
    <property type="entry name" value="PROTEIN C8ORF37"/>
    <property type="match status" value="1"/>
</dbReference>
<evidence type="ECO:0000256" key="5">
    <source>
        <dbReference type="ARBA" id="ARBA00026215"/>
    </source>
</evidence>
<evidence type="ECO:0000313" key="7">
    <source>
        <dbReference type="Proteomes" id="UP001174136"/>
    </source>
</evidence>
<comment type="function">
    <text evidence="4">May be involved in photoreceptor outer segment disk morphogenesis.</text>
</comment>
<sequence length="246" mass="27464">MATVAIKEKVGHGVILRKGLNEHLTPLQKEVGATDVCSVQVADSKLSQDTVAVREPEDMDALLEELLDEDYDGSPGVQTEQIPTGSKVEGKSFTQSEERKCRPVFLGGTSVPCGVGSLVSQRSCDQLRCTSCDFRVLMFEDQEWDTSCDYLFLRNNMPDVERLRGKLRRSRGRRAYACQCSWFSARDLADLSQQPQLRWCFCKYTKRQSCSRSTRAASGGICKASFCKTLFAQTFCGRSKVIQLAT</sequence>
<dbReference type="GO" id="GO:0005829">
    <property type="term" value="C:cytosol"/>
    <property type="evidence" value="ECO:0007669"/>
    <property type="project" value="TreeGrafter"/>
</dbReference>